<proteinExistence type="predicted"/>
<keyword evidence="2" id="KW-1185">Reference proteome</keyword>
<evidence type="ECO:0000313" key="1">
    <source>
        <dbReference type="EMBL" id="PSB01817.1"/>
    </source>
</evidence>
<dbReference type="Proteomes" id="UP000238762">
    <property type="component" value="Unassembled WGS sequence"/>
</dbReference>
<evidence type="ECO:0000313" key="2">
    <source>
        <dbReference type="Proteomes" id="UP000238762"/>
    </source>
</evidence>
<gene>
    <name evidence="1" type="ORF">C7B64_16255</name>
</gene>
<name>A0A2T1C0X4_9CYAN</name>
<organism evidence="1 2">
    <name type="scientific">Merismopedia glauca CCAP 1448/3</name>
    <dbReference type="NCBI Taxonomy" id="1296344"/>
    <lineage>
        <taxon>Bacteria</taxon>
        <taxon>Bacillati</taxon>
        <taxon>Cyanobacteriota</taxon>
        <taxon>Cyanophyceae</taxon>
        <taxon>Synechococcales</taxon>
        <taxon>Merismopediaceae</taxon>
        <taxon>Merismopedia</taxon>
    </lineage>
</organism>
<protein>
    <recommendedName>
        <fullName evidence="3">DUF5678 domain-containing protein</fullName>
    </recommendedName>
</protein>
<evidence type="ECO:0008006" key="3">
    <source>
        <dbReference type="Google" id="ProtNLM"/>
    </source>
</evidence>
<dbReference type="OrthoDB" id="459104at2"/>
<dbReference type="RefSeq" id="WP_106289711.1">
    <property type="nucleotide sequence ID" value="NZ_CAWNTC010000114.1"/>
</dbReference>
<reference evidence="1 2" key="1">
    <citation type="submission" date="2018-02" db="EMBL/GenBank/DDBJ databases">
        <authorList>
            <person name="Cohen D.B."/>
            <person name="Kent A.D."/>
        </authorList>
    </citation>
    <scope>NUCLEOTIDE SEQUENCE [LARGE SCALE GENOMIC DNA]</scope>
    <source>
        <strain evidence="1 2">CCAP 1448/3</strain>
    </source>
</reference>
<dbReference type="EMBL" id="PVWJ01000086">
    <property type="protein sequence ID" value="PSB01817.1"/>
    <property type="molecule type" value="Genomic_DNA"/>
</dbReference>
<comment type="caution">
    <text evidence="1">The sequence shown here is derived from an EMBL/GenBank/DDBJ whole genome shotgun (WGS) entry which is preliminary data.</text>
</comment>
<sequence>MLSPSLKQADKWYQKNRRALKPYWGEWVAFTADGVIAHDRDYFVMLAQIDPAITEFIIDRVHEYDFVDPIRFY</sequence>
<reference evidence="1 2" key="2">
    <citation type="submission" date="2018-03" db="EMBL/GenBank/DDBJ databases">
        <title>The ancient ancestry and fast evolution of plastids.</title>
        <authorList>
            <person name="Moore K.R."/>
            <person name="Magnabosco C."/>
            <person name="Momper L."/>
            <person name="Gold D.A."/>
            <person name="Bosak T."/>
            <person name="Fournier G.P."/>
        </authorList>
    </citation>
    <scope>NUCLEOTIDE SEQUENCE [LARGE SCALE GENOMIC DNA]</scope>
    <source>
        <strain evidence="1 2">CCAP 1448/3</strain>
    </source>
</reference>
<accession>A0A2T1C0X4</accession>
<dbReference type="AlphaFoldDB" id="A0A2T1C0X4"/>